<feature type="compositionally biased region" description="Pro residues" evidence="1">
    <location>
        <begin position="74"/>
        <end position="83"/>
    </location>
</feature>
<dbReference type="EMBL" id="LR862142">
    <property type="protein sequence ID" value="CAD1822224.1"/>
    <property type="molecule type" value="Genomic_DNA"/>
</dbReference>
<gene>
    <name evidence="2" type="ORF">CB5_LOCUS5435</name>
</gene>
<name>A0A6V7NV54_ANACO</name>
<feature type="region of interest" description="Disordered" evidence="1">
    <location>
        <begin position="242"/>
        <end position="329"/>
    </location>
</feature>
<evidence type="ECO:0000256" key="1">
    <source>
        <dbReference type="SAM" id="MobiDB-lite"/>
    </source>
</evidence>
<dbReference type="PANTHER" id="PTHR34546:SF3">
    <property type="entry name" value="OS06G0153600 PROTEIN"/>
    <property type="match status" value="1"/>
</dbReference>
<evidence type="ECO:0000313" key="2">
    <source>
        <dbReference type="EMBL" id="CAD1822224.1"/>
    </source>
</evidence>
<sequence>MDLRGVPPWHPERVRADEKQAKKKTKRKQWDHGNGETAHSSAPLDSGKEWPCPPQPDPKPSPETWADLAAAAAAPPPQKPPPSAEELARAAATLAQYNGVKVSRSFFCKRKHDDDDEEQDAEEDDDDDDRDVDEDESGQSGTSFKFFLEIFESDGALRQYYERNCERGDFACLVCEGIGKKGKRFGSCVGLVQHSNSISKTRRRGAHRAFARAVCRVLGWDMKRLPSIVLDAGNSLGQSLAKAANAKEGTEKKDSSSQEEVSGNKEEIPKEVTNEEGCHEDSTNFVETKESTEQHNKEVSDNKEELSNDLAEDLKTSKGDQISDLLKEN</sequence>
<dbReference type="AlphaFoldDB" id="A0A6V7NV54"/>
<feature type="compositionally biased region" description="Pro residues" evidence="1">
    <location>
        <begin position="51"/>
        <end position="61"/>
    </location>
</feature>
<feature type="compositionally biased region" description="Basic and acidic residues" evidence="1">
    <location>
        <begin position="248"/>
        <end position="318"/>
    </location>
</feature>
<proteinExistence type="predicted"/>
<protein>
    <submittedName>
        <fullName evidence="2">Uncharacterized protein</fullName>
    </submittedName>
</protein>
<feature type="compositionally biased region" description="Acidic residues" evidence="1">
    <location>
        <begin position="114"/>
        <end position="137"/>
    </location>
</feature>
<feature type="region of interest" description="Disordered" evidence="1">
    <location>
        <begin position="1"/>
        <end position="88"/>
    </location>
</feature>
<organism evidence="2">
    <name type="scientific">Ananas comosus var. bracteatus</name>
    <name type="common">red pineapple</name>
    <dbReference type="NCBI Taxonomy" id="296719"/>
    <lineage>
        <taxon>Eukaryota</taxon>
        <taxon>Viridiplantae</taxon>
        <taxon>Streptophyta</taxon>
        <taxon>Embryophyta</taxon>
        <taxon>Tracheophyta</taxon>
        <taxon>Spermatophyta</taxon>
        <taxon>Magnoliopsida</taxon>
        <taxon>Liliopsida</taxon>
        <taxon>Poales</taxon>
        <taxon>Bromeliaceae</taxon>
        <taxon>Bromelioideae</taxon>
        <taxon>Ananas</taxon>
    </lineage>
</organism>
<dbReference type="PANTHER" id="PTHR34546">
    <property type="entry name" value="OS06G0153600 PROTEIN"/>
    <property type="match status" value="1"/>
</dbReference>
<accession>A0A6V7NV54</accession>
<feature type="region of interest" description="Disordered" evidence="1">
    <location>
        <begin position="111"/>
        <end position="140"/>
    </location>
</feature>
<reference evidence="2" key="1">
    <citation type="submission" date="2020-07" db="EMBL/GenBank/DDBJ databases">
        <authorList>
            <person name="Lin J."/>
        </authorList>
    </citation>
    <scope>NUCLEOTIDE SEQUENCE</scope>
</reference>
<feature type="compositionally biased region" description="Basic and acidic residues" evidence="1">
    <location>
        <begin position="10"/>
        <end position="20"/>
    </location>
</feature>
<feature type="compositionally biased region" description="Low complexity" evidence="1">
    <location>
        <begin position="62"/>
        <end position="73"/>
    </location>
</feature>